<evidence type="ECO:0000256" key="1">
    <source>
        <dbReference type="ARBA" id="ARBA00022741"/>
    </source>
</evidence>
<dbReference type="GO" id="GO:0005524">
    <property type="term" value="F:ATP binding"/>
    <property type="evidence" value="ECO:0007669"/>
    <property type="project" value="UniProtKB-KW"/>
</dbReference>
<evidence type="ECO:0000259" key="6">
    <source>
        <dbReference type="PROSITE" id="PS51192"/>
    </source>
</evidence>
<evidence type="ECO:0000313" key="8">
    <source>
        <dbReference type="EMBL" id="QSB06761.1"/>
    </source>
</evidence>
<dbReference type="Proteomes" id="UP000662939">
    <property type="component" value="Chromosome"/>
</dbReference>
<dbReference type="PANTHER" id="PTHR12131:SF1">
    <property type="entry name" value="ATP-DEPENDENT RNA HELICASE SUPV3L1, MITOCHONDRIAL-RELATED"/>
    <property type="match status" value="1"/>
</dbReference>
<keyword evidence="3 8" id="KW-0347">Helicase</keyword>
<dbReference type="CDD" id="cd18795">
    <property type="entry name" value="SF2_C_Ski2"/>
    <property type="match status" value="1"/>
</dbReference>
<dbReference type="SMART" id="SM00487">
    <property type="entry name" value="DEXDc"/>
    <property type="match status" value="1"/>
</dbReference>
<reference evidence="8" key="1">
    <citation type="submission" date="2021-02" db="EMBL/GenBank/DDBJ databases">
        <title>Natronoglycomyces albus gen. nov., sp. nov, a haloalkaliphilic actinobacterium from a soda solonchak soil.</title>
        <authorList>
            <person name="Sorokin D.Y."/>
            <person name="Khijniak T.V."/>
            <person name="Zakharycheva A.P."/>
            <person name="Boueva O.V."/>
            <person name="Ariskina E.V."/>
            <person name="Hahnke R.L."/>
            <person name="Bunk B."/>
            <person name="Sproer C."/>
            <person name="Schumann P."/>
            <person name="Evtushenko L.I."/>
            <person name="Kublanov I.V."/>
        </authorList>
    </citation>
    <scope>NUCLEOTIDE SEQUENCE</scope>
    <source>
        <strain evidence="8">DSM 106290</strain>
    </source>
</reference>
<feature type="compositionally biased region" description="Basic and acidic residues" evidence="5">
    <location>
        <begin position="653"/>
        <end position="662"/>
    </location>
</feature>
<feature type="domain" description="Helicase C-terminal" evidence="7">
    <location>
        <begin position="263"/>
        <end position="467"/>
    </location>
</feature>
<dbReference type="Pfam" id="PF00271">
    <property type="entry name" value="Helicase_C"/>
    <property type="match status" value="1"/>
</dbReference>
<dbReference type="GO" id="GO:0055087">
    <property type="term" value="C:Ski complex"/>
    <property type="evidence" value="ECO:0007669"/>
    <property type="project" value="TreeGrafter"/>
</dbReference>
<feature type="domain" description="Helicase ATP-binding" evidence="6">
    <location>
        <begin position="44"/>
        <end position="202"/>
    </location>
</feature>
<dbReference type="Gene3D" id="1.10.3380.30">
    <property type="match status" value="1"/>
</dbReference>
<sequence length="905" mass="100934">MVSSASPSPAERYSAAKLRSEYQSLSAFQETYPFELDEFQMDACQAVEKGHGVLVCAPTGAGKTVVGEFAVHLAQEYEGKCFYTTPIKALSNQKYHDLVAAYGTEKVGLLTGDTVINPDASVVVMTTEVLRNMIYASSPALKNLRYVVMDEVHYLADRFRGPVWEEIIIHLPQSVAVISLSATVSNAEEFGDWLKSVRGSTEVVVSEERPVPLWQHMMVGNVLFDVFDHHGNLNPDLRQKAKRKLEQGERYRGRGKKRRSFADRAQIVANLDREALLPAIYFIFSRVGCDAAVEECVHSDLKLTTPEERSQIMALAEERTAHIESDDLQAVGYWRWMDGLARGVAAHHAGLLPVFKETVEELFLRGLIKVVFATETLALGINMPARTVVLERLVKYDGESHVMLTPGQYTQLTGRAGRRGIDVEGHAVTIWSEEVHPRDVAGLASKRTYPLNSSFAPSYNMAVNLIGTAGRKRAAEVLSSSFAQFQTDAAAVHISEQARRAEAKADAVVADLECDRGDFLSYYELSQELAKAEKQAQKRNRGLRRDEAIHTLNNLRPGDIIWMSSGKRAGWAVFIDRGLGRSGSEPRPLLLTASGWAGKVAGASLQSGVEKHGWMKLPKRFNHRDPRQRRDLTASLREQTKYLDTPKRRRRTRSQEDPEVDRLREQLRSHPCHGCPQTASHTSIAARWFLLNKDAKVSRERLQKRSSSLDRQFQAVCAVLEEFDYLSGDAVTDSGQLLRRIFCESDLLVARCLEEGVWEGLQPAELAAVASAVIYESRFEEDEWLVAIPSGRIADVMEVTQRRWDAIHGCEKRNNVALTSKPQMGLVWPMYRWARGEPLAQALKAADGPYPMPGGDFVRWARRTIDLLHQVGDAAKAIDTSGSRDLANKAFAAVDLVRRGVVADL</sequence>
<dbReference type="GO" id="GO:0016787">
    <property type="term" value="F:hydrolase activity"/>
    <property type="evidence" value="ECO:0007669"/>
    <property type="project" value="UniProtKB-KW"/>
</dbReference>
<evidence type="ECO:0000256" key="4">
    <source>
        <dbReference type="ARBA" id="ARBA00022840"/>
    </source>
</evidence>
<dbReference type="EMBL" id="CP070496">
    <property type="protein sequence ID" value="QSB06761.1"/>
    <property type="molecule type" value="Genomic_DNA"/>
</dbReference>
<dbReference type="InterPro" id="IPR014001">
    <property type="entry name" value="Helicase_ATP-bd"/>
</dbReference>
<feature type="region of interest" description="Disordered" evidence="5">
    <location>
        <begin position="618"/>
        <end position="662"/>
    </location>
</feature>
<dbReference type="GO" id="GO:0070478">
    <property type="term" value="P:nuclear-transcribed mRNA catabolic process, 3'-5' exonucleolytic nonsense-mediated decay"/>
    <property type="evidence" value="ECO:0007669"/>
    <property type="project" value="TreeGrafter"/>
</dbReference>
<dbReference type="RefSeq" id="WP_246498113.1">
    <property type="nucleotide sequence ID" value="NZ_CP070496.1"/>
</dbReference>
<dbReference type="Gene3D" id="3.40.50.300">
    <property type="entry name" value="P-loop containing nucleotide triphosphate hydrolases"/>
    <property type="match status" value="2"/>
</dbReference>
<dbReference type="Pfam" id="PF26090">
    <property type="entry name" value="SH3_HelY"/>
    <property type="match status" value="1"/>
</dbReference>
<dbReference type="SMART" id="SM00490">
    <property type="entry name" value="HELICc"/>
    <property type="match status" value="1"/>
</dbReference>
<keyword evidence="9" id="KW-1185">Reference proteome</keyword>
<dbReference type="Pfam" id="PF00270">
    <property type="entry name" value="DEAD"/>
    <property type="match status" value="1"/>
</dbReference>
<gene>
    <name evidence="8" type="ORF">JQS30_07700</name>
</gene>
<evidence type="ECO:0000313" key="9">
    <source>
        <dbReference type="Proteomes" id="UP000662939"/>
    </source>
</evidence>
<dbReference type="SMART" id="SM01142">
    <property type="entry name" value="DSHCT"/>
    <property type="match status" value="1"/>
</dbReference>
<dbReference type="InterPro" id="IPR050699">
    <property type="entry name" value="RNA-DNA_Helicase"/>
</dbReference>
<evidence type="ECO:0000256" key="2">
    <source>
        <dbReference type="ARBA" id="ARBA00022801"/>
    </source>
</evidence>
<evidence type="ECO:0000256" key="5">
    <source>
        <dbReference type="SAM" id="MobiDB-lite"/>
    </source>
</evidence>
<proteinExistence type="predicted"/>
<dbReference type="FunFam" id="3.40.50.300:FF:000190">
    <property type="entry name" value="ATP-dependent RNA helicase"/>
    <property type="match status" value="1"/>
</dbReference>
<dbReference type="InterPro" id="IPR011545">
    <property type="entry name" value="DEAD/DEAH_box_helicase_dom"/>
</dbReference>
<dbReference type="InterPro" id="IPR001650">
    <property type="entry name" value="Helicase_C-like"/>
</dbReference>
<dbReference type="InterPro" id="IPR027417">
    <property type="entry name" value="P-loop_NTPase"/>
</dbReference>
<evidence type="ECO:0000259" key="7">
    <source>
        <dbReference type="PROSITE" id="PS51194"/>
    </source>
</evidence>
<keyword evidence="1" id="KW-0547">Nucleotide-binding</keyword>
<dbReference type="GO" id="GO:0003676">
    <property type="term" value="F:nucleic acid binding"/>
    <property type="evidence" value="ECO:0007669"/>
    <property type="project" value="InterPro"/>
</dbReference>
<accession>A0A895XM63</accession>
<dbReference type="Pfam" id="PF08148">
    <property type="entry name" value="DSHCT"/>
    <property type="match status" value="1"/>
</dbReference>
<dbReference type="PROSITE" id="PS51194">
    <property type="entry name" value="HELICASE_CTER"/>
    <property type="match status" value="1"/>
</dbReference>
<name>A0A895XM63_9ACTN</name>
<dbReference type="PROSITE" id="PS51192">
    <property type="entry name" value="HELICASE_ATP_BIND_1"/>
    <property type="match status" value="1"/>
</dbReference>
<dbReference type="AlphaFoldDB" id="A0A895XM63"/>
<dbReference type="InterPro" id="IPR012961">
    <property type="entry name" value="Ski2/MTR4_C"/>
</dbReference>
<evidence type="ECO:0000256" key="3">
    <source>
        <dbReference type="ARBA" id="ARBA00022806"/>
    </source>
</evidence>
<dbReference type="SUPFAM" id="SSF52540">
    <property type="entry name" value="P-loop containing nucleoside triphosphate hydrolases"/>
    <property type="match status" value="1"/>
</dbReference>
<keyword evidence="4" id="KW-0067">ATP-binding</keyword>
<protein>
    <submittedName>
        <fullName evidence="8">DEAD/DEAH box helicase</fullName>
    </submittedName>
</protein>
<dbReference type="GO" id="GO:0004386">
    <property type="term" value="F:helicase activity"/>
    <property type="evidence" value="ECO:0007669"/>
    <property type="project" value="UniProtKB-KW"/>
</dbReference>
<dbReference type="Pfam" id="PF21408">
    <property type="entry name" value="MTR4-like_stalk"/>
    <property type="match status" value="1"/>
</dbReference>
<dbReference type="InterPro" id="IPR048392">
    <property type="entry name" value="MTR4-like_stalk"/>
</dbReference>
<dbReference type="PANTHER" id="PTHR12131">
    <property type="entry name" value="ATP-DEPENDENT RNA AND DNA HELICASE"/>
    <property type="match status" value="1"/>
</dbReference>
<dbReference type="InterPro" id="IPR058621">
    <property type="entry name" value="SH3_HelY"/>
</dbReference>
<feature type="compositionally biased region" description="Basic and acidic residues" evidence="5">
    <location>
        <begin position="623"/>
        <end position="646"/>
    </location>
</feature>
<dbReference type="KEGG" id="nav:JQS30_07700"/>
<organism evidence="8 9">
    <name type="scientific">Natronoglycomyces albus</name>
    <dbReference type="NCBI Taxonomy" id="2811108"/>
    <lineage>
        <taxon>Bacteria</taxon>
        <taxon>Bacillati</taxon>
        <taxon>Actinomycetota</taxon>
        <taxon>Actinomycetes</taxon>
        <taxon>Glycomycetales</taxon>
        <taxon>Glycomycetaceae</taxon>
        <taxon>Natronoglycomyces</taxon>
    </lineage>
</organism>
<keyword evidence="2" id="KW-0378">Hydrolase</keyword>